<dbReference type="EMBL" id="BARU01000346">
    <property type="protein sequence ID" value="GAH19747.1"/>
    <property type="molecule type" value="Genomic_DNA"/>
</dbReference>
<comment type="caution">
    <text evidence="1">The sequence shown here is derived from an EMBL/GenBank/DDBJ whole genome shotgun (WGS) entry which is preliminary data.</text>
</comment>
<proteinExistence type="predicted"/>
<organism evidence="1">
    <name type="scientific">marine sediment metagenome</name>
    <dbReference type="NCBI Taxonomy" id="412755"/>
    <lineage>
        <taxon>unclassified sequences</taxon>
        <taxon>metagenomes</taxon>
        <taxon>ecological metagenomes</taxon>
    </lineage>
</organism>
<protein>
    <submittedName>
        <fullName evidence="1">Uncharacterized protein</fullName>
    </submittedName>
</protein>
<feature type="non-terminal residue" evidence="1">
    <location>
        <position position="1"/>
    </location>
</feature>
<evidence type="ECO:0000313" key="1">
    <source>
        <dbReference type="EMBL" id="GAH19747.1"/>
    </source>
</evidence>
<name>X1DHS5_9ZZZZ</name>
<dbReference type="AlphaFoldDB" id="X1DHS5"/>
<gene>
    <name evidence="1" type="ORF">S03H2_01232</name>
</gene>
<reference evidence="1" key="1">
    <citation type="journal article" date="2014" name="Front. Microbiol.">
        <title>High frequency of phylogenetically diverse reductive dehalogenase-homologous genes in deep subseafloor sedimentary metagenomes.</title>
        <authorList>
            <person name="Kawai M."/>
            <person name="Futagami T."/>
            <person name="Toyoda A."/>
            <person name="Takaki Y."/>
            <person name="Nishi S."/>
            <person name="Hori S."/>
            <person name="Arai W."/>
            <person name="Tsubouchi T."/>
            <person name="Morono Y."/>
            <person name="Uchiyama I."/>
            <person name="Ito T."/>
            <person name="Fujiyama A."/>
            <person name="Inagaki F."/>
            <person name="Takami H."/>
        </authorList>
    </citation>
    <scope>NUCLEOTIDE SEQUENCE</scope>
    <source>
        <strain evidence="1">Expedition CK06-06</strain>
    </source>
</reference>
<accession>X1DHS5</accession>
<sequence length="122" mass="14548">NEGKEKQKILTAALKAAEKLTTKDLSCGFYHYLQSQVSSHLEDYKKSFEEAVMARELGLPKEEIFRDNDLQIVFCYQSLKEKLPIEEWEEFRSRYMAWVKRWNWRGPETPDWKNEVRNAADN</sequence>